<evidence type="ECO:0000313" key="2">
    <source>
        <dbReference type="EMBL" id="GBE83484.1"/>
    </source>
</evidence>
<dbReference type="AlphaFoldDB" id="A0A401GP04"/>
<comment type="caution">
    <text evidence="2">The sequence shown here is derived from an EMBL/GenBank/DDBJ whole genome shotgun (WGS) entry which is preliminary data.</text>
</comment>
<dbReference type="GeneID" id="38780401"/>
<dbReference type="RefSeq" id="XP_027614397.1">
    <property type="nucleotide sequence ID" value="XM_027758596.1"/>
</dbReference>
<reference evidence="2 3" key="1">
    <citation type="journal article" date="2018" name="Sci. Rep.">
        <title>Genome sequence of the cauliflower mushroom Sparassis crispa (Hanabiratake) and its association with beneficial usage.</title>
        <authorList>
            <person name="Kiyama R."/>
            <person name="Furutani Y."/>
            <person name="Kawaguchi K."/>
            <person name="Nakanishi T."/>
        </authorList>
    </citation>
    <scope>NUCLEOTIDE SEQUENCE [LARGE SCALE GENOMIC DNA]</scope>
</reference>
<accession>A0A401GP04</accession>
<gene>
    <name evidence="2" type="ORF">SCP_0505330</name>
</gene>
<feature type="region of interest" description="Disordered" evidence="1">
    <location>
        <begin position="1"/>
        <end position="63"/>
    </location>
</feature>
<protein>
    <submittedName>
        <fullName evidence="2">Uncharacterized protein</fullName>
    </submittedName>
</protein>
<proteinExistence type="predicted"/>
<evidence type="ECO:0000313" key="3">
    <source>
        <dbReference type="Proteomes" id="UP000287166"/>
    </source>
</evidence>
<dbReference type="Proteomes" id="UP000287166">
    <property type="component" value="Unassembled WGS sequence"/>
</dbReference>
<feature type="compositionally biased region" description="Basic and acidic residues" evidence="1">
    <location>
        <begin position="15"/>
        <end position="32"/>
    </location>
</feature>
<sequence>MFNVVYGGHAPRSGSEIERDSKTKSETEHENQSGKWGESVNPPAAGLEWSSMSAGPKEGRAAKAPTCTFRTMPKHGRHTAHTVPAAAVGSFSFSLAIVPFKKPIPSNLAIAEAKGRGSVAMRGAVGGWLCSTPPISVYQSGSSAAEVLALAPHRV</sequence>
<keyword evidence="3" id="KW-1185">Reference proteome</keyword>
<dbReference type="InParanoid" id="A0A401GP04"/>
<name>A0A401GP04_9APHY</name>
<organism evidence="2 3">
    <name type="scientific">Sparassis crispa</name>
    <dbReference type="NCBI Taxonomy" id="139825"/>
    <lineage>
        <taxon>Eukaryota</taxon>
        <taxon>Fungi</taxon>
        <taxon>Dikarya</taxon>
        <taxon>Basidiomycota</taxon>
        <taxon>Agaricomycotina</taxon>
        <taxon>Agaricomycetes</taxon>
        <taxon>Polyporales</taxon>
        <taxon>Sparassidaceae</taxon>
        <taxon>Sparassis</taxon>
    </lineage>
</organism>
<evidence type="ECO:0000256" key="1">
    <source>
        <dbReference type="SAM" id="MobiDB-lite"/>
    </source>
</evidence>
<dbReference type="EMBL" id="BFAD01000005">
    <property type="protein sequence ID" value="GBE83484.1"/>
    <property type="molecule type" value="Genomic_DNA"/>
</dbReference>